<dbReference type="PROSITE" id="PS50110">
    <property type="entry name" value="RESPONSE_REGULATORY"/>
    <property type="match status" value="1"/>
</dbReference>
<dbReference type="InterPro" id="IPR005467">
    <property type="entry name" value="His_kinase_dom"/>
</dbReference>
<comment type="catalytic activity">
    <reaction evidence="1">
        <text>ATP + protein L-histidine = ADP + protein N-phospho-L-histidine.</text>
        <dbReference type="EC" id="2.7.13.3"/>
    </reaction>
</comment>
<dbReference type="InterPro" id="IPR011006">
    <property type="entry name" value="CheY-like_superfamily"/>
</dbReference>
<keyword evidence="10" id="KW-0808">Transferase</keyword>
<keyword evidence="11" id="KW-1185">Reference proteome</keyword>
<feature type="domain" description="Histidine kinase" evidence="8">
    <location>
        <begin position="378"/>
        <end position="623"/>
    </location>
</feature>
<evidence type="ECO:0000256" key="2">
    <source>
        <dbReference type="ARBA" id="ARBA00012438"/>
    </source>
</evidence>
<dbReference type="Proteomes" id="UP000076104">
    <property type="component" value="Chromosome"/>
</dbReference>
<evidence type="ECO:0000256" key="5">
    <source>
        <dbReference type="PROSITE-ProRule" id="PRU00169"/>
    </source>
</evidence>
<keyword evidence="6" id="KW-0175">Coiled coil</keyword>
<accession>A0ABM6A1Q7</accession>
<dbReference type="CDD" id="cd17546">
    <property type="entry name" value="REC_hyHK_CKI1_RcsC-like"/>
    <property type="match status" value="1"/>
</dbReference>
<dbReference type="EMBL" id="CP014945">
    <property type="protein sequence ID" value="AMT98295.1"/>
    <property type="molecule type" value="Genomic_DNA"/>
</dbReference>
<reference evidence="10 11" key="1">
    <citation type="submission" date="2016-03" db="EMBL/GenBank/DDBJ databases">
        <title>Genome sequencing of Psychrobacter alimentarius PAMC 27889.</title>
        <authorList>
            <person name="Lee J."/>
            <person name="Kim O.-S."/>
        </authorList>
    </citation>
    <scope>NUCLEOTIDE SEQUENCE [LARGE SCALE GENOMIC DNA]</scope>
    <source>
        <strain evidence="10 11">PAMC 27889</strain>
    </source>
</reference>
<keyword evidence="3 5" id="KW-0597">Phosphoprotein</keyword>
<keyword evidence="7" id="KW-1133">Transmembrane helix</keyword>
<protein>
    <recommendedName>
        <fullName evidence="2">histidine kinase</fullName>
        <ecNumber evidence="2">2.7.13.3</ecNumber>
    </recommendedName>
</protein>
<feature type="transmembrane region" description="Helical" evidence="7">
    <location>
        <begin position="158"/>
        <end position="177"/>
    </location>
</feature>
<dbReference type="RefSeq" id="WP_062845764.1">
    <property type="nucleotide sequence ID" value="NZ_CP014945.1"/>
</dbReference>
<proteinExistence type="predicted"/>
<evidence type="ECO:0000256" key="3">
    <source>
        <dbReference type="ARBA" id="ARBA00022553"/>
    </source>
</evidence>
<dbReference type="SUPFAM" id="SSF52172">
    <property type="entry name" value="CheY-like"/>
    <property type="match status" value="1"/>
</dbReference>
<dbReference type="InterPro" id="IPR003594">
    <property type="entry name" value="HATPase_dom"/>
</dbReference>
<dbReference type="Gene3D" id="3.30.450.20">
    <property type="entry name" value="PAS domain"/>
    <property type="match status" value="1"/>
</dbReference>
<name>A0ABM6A1Q7_9GAMM</name>
<evidence type="ECO:0000313" key="10">
    <source>
        <dbReference type="EMBL" id="AMT98295.1"/>
    </source>
</evidence>
<dbReference type="SMART" id="SM00448">
    <property type="entry name" value="REC"/>
    <property type="match status" value="1"/>
</dbReference>
<evidence type="ECO:0000256" key="1">
    <source>
        <dbReference type="ARBA" id="ARBA00000085"/>
    </source>
</evidence>
<feature type="coiled-coil region" evidence="6">
    <location>
        <begin position="348"/>
        <end position="378"/>
    </location>
</feature>
<keyword evidence="7" id="KW-0812">Transmembrane</keyword>
<evidence type="ECO:0000256" key="7">
    <source>
        <dbReference type="SAM" id="Phobius"/>
    </source>
</evidence>
<dbReference type="Gene3D" id="3.30.565.10">
    <property type="entry name" value="Histidine kinase-like ATPase, C-terminal domain"/>
    <property type="match status" value="1"/>
</dbReference>
<dbReference type="SUPFAM" id="SSF55874">
    <property type="entry name" value="ATPase domain of HSP90 chaperone/DNA topoisomerase II/histidine kinase"/>
    <property type="match status" value="1"/>
</dbReference>
<dbReference type="InterPro" id="IPR036890">
    <property type="entry name" value="HATPase_C_sf"/>
</dbReference>
<evidence type="ECO:0000256" key="4">
    <source>
        <dbReference type="ARBA" id="ARBA00023012"/>
    </source>
</evidence>
<dbReference type="Gene3D" id="3.40.50.2300">
    <property type="match status" value="1"/>
</dbReference>
<evidence type="ECO:0000259" key="8">
    <source>
        <dbReference type="PROSITE" id="PS50109"/>
    </source>
</evidence>
<dbReference type="SMART" id="SM00387">
    <property type="entry name" value="HATPase_c"/>
    <property type="match status" value="1"/>
</dbReference>
<dbReference type="SUPFAM" id="SSF55785">
    <property type="entry name" value="PYP-like sensor domain (PAS domain)"/>
    <property type="match status" value="1"/>
</dbReference>
<dbReference type="GeneID" id="33059706"/>
<keyword evidence="4" id="KW-0902">Two-component regulatory system</keyword>
<dbReference type="EC" id="2.7.13.3" evidence="2"/>
<feature type="domain" description="Response regulatory" evidence="9">
    <location>
        <begin position="842"/>
        <end position="958"/>
    </location>
</feature>
<dbReference type="PRINTS" id="PR00344">
    <property type="entry name" value="BCTRLSENSOR"/>
</dbReference>
<sequence length="961" mass="109975">MQQFQSLQRLIIFYGLTVLVMLALYYFTLFYDVKQHNEEQSVDIFHTLQHEITSHTIPVNTEIKTLLEQPAFEDISYQLIFMMPSGQTYIHRQVRSNEPAFATVTFPITLSPFDDNSHSAYTLSNRALTGTIKLKSGHQIYIILRHKPIAIDWISYRYWLPLMTAIMFFLIAIIYMLSRRNNWEQLLSYTDSLSSHAKEAYSPPPFLHKNSTPEFLYLGHALSRVSYQLHNDYRRIKTLNHRLERLVEQAPLPMLMIMRHGQISFFNQRFEQIFMESSQEDKRYELTDFVAGKDASTQQLLQTLASLRLTRTLIVYGLQNKQTYQLHITPWFGEHEQIHGFTVLLSNIHEFANQTEQLQLQNQQLQQKLDELNKLRSLTGYQLRIPLEAMIDLLEPIDPSTLTPERHGILKSLITASQSMLNMLNNTFGIEEVEVRKTRLTIEPIDIYKLGQEINNLVISNARQQGIELIYFFMPDCPRCIDTDDIRLRQILLNLLKNAIKFTTSGHVSLIIDRVTKAQIMDIGKDHLLPSNENKLAEPSSHWVRFSIEDTGIGISADKQKKLMTSLFQNDQQAHEHIEQNTVKTGIGLNNANSFAQLLGGFIELKSTVGKGSIFNLYLPCRRPNYQPIYHHNQQLTNIHLIAIVNQPLVATKIQRLCTYLSVSTTIYTSIDLVDIQSLTDELAQMRPTLVPILLLDYEYYETITTPIVIHTTSGHNIEHRRPETVHIEHDIVEPIETVDKASINRNRQEALNTLLTHPSLPKILFSIKPERRIPSVLLGKYDGFLNKPLDMTLLLSEMLRLTATARQKLVQPIMHGENSSPLTPVANESISVFPNETPLPLILVVEDSPTNQKITCKMLSKLGYRSIVAEDGQQALDCLKSQRHEILLILMDCRMPVMDGLQATQAIRAQGDAIPIVALTANNTQEDREACIQAGMDEFLTKPINKKALGTVLQAFITAS</sequence>
<dbReference type="Pfam" id="PF02518">
    <property type="entry name" value="HATPase_c"/>
    <property type="match status" value="1"/>
</dbReference>
<gene>
    <name evidence="10" type="ORF">A3K91_2728</name>
</gene>
<dbReference type="PANTHER" id="PTHR45339:SF1">
    <property type="entry name" value="HYBRID SIGNAL TRANSDUCTION HISTIDINE KINASE J"/>
    <property type="match status" value="1"/>
</dbReference>
<feature type="transmembrane region" description="Helical" evidence="7">
    <location>
        <begin position="12"/>
        <end position="31"/>
    </location>
</feature>
<keyword evidence="10" id="KW-0418">Kinase</keyword>
<evidence type="ECO:0000259" key="9">
    <source>
        <dbReference type="PROSITE" id="PS50110"/>
    </source>
</evidence>
<organism evidence="10 11">
    <name type="scientific">Psychrobacter alimentarius</name>
    <dbReference type="NCBI Taxonomy" id="261164"/>
    <lineage>
        <taxon>Bacteria</taxon>
        <taxon>Pseudomonadati</taxon>
        <taxon>Pseudomonadota</taxon>
        <taxon>Gammaproteobacteria</taxon>
        <taxon>Moraxellales</taxon>
        <taxon>Moraxellaceae</taxon>
        <taxon>Psychrobacter</taxon>
    </lineage>
</organism>
<evidence type="ECO:0000256" key="6">
    <source>
        <dbReference type="SAM" id="Coils"/>
    </source>
</evidence>
<dbReference type="InterPro" id="IPR035965">
    <property type="entry name" value="PAS-like_dom_sf"/>
</dbReference>
<evidence type="ECO:0000313" key="11">
    <source>
        <dbReference type="Proteomes" id="UP000076104"/>
    </source>
</evidence>
<dbReference type="GO" id="GO:0016301">
    <property type="term" value="F:kinase activity"/>
    <property type="evidence" value="ECO:0007669"/>
    <property type="project" value="UniProtKB-KW"/>
</dbReference>
<dbReference type="InterPro" id="IPR001789">
    <property type="entry name" value="Sig_transdc_resp-reg_receiver"/>
</dbReference>
<dbReference type="PANTHER" id="PTHR45339">
    <property type="entry name" value="HYBRID SIGNAL TRANSDUCTION HISTIDINE KINASE J"/>
    <property type="match status" value="1"/>
</dbReference>
<dbReference type="InterPro" id="IPR004358">
    <property type="entry name" value="Sig_transdc_His_kin-like_C"/>
</dbReference>
<keyword evidence="7" id="KW-0472">Membrane</keyword>
<feature type="modified residue" description="4-aspartylphosphate" evidence="5">
    <location>
        <position position="893"/>
    </location>
</feature>
<dbReference type="PROSITE" id="PS50109">
    <property type="entry name" value="HIS_KIN"/>
    <property type="match status" value="1"/>
</dbReference>
<dbReference type="Pfam" id="PF00072">
    <property type="entry name" value="Response_reg"/>
    <property type="match status" value="1"/>
</dbReference>